<feature type="domain" description="Glycosyl transferase family 1" evidence="1">
    <location>
        <begin position="185"/>
        <end position="339"/>
    </location>
</feature>
<sequence length="368" mass="41639">MQNKTKIAFVLGSLTSGGAERVVTTLSNSFVEKYDVTIITFKKSEPFYKLHDAINVVSCMEDIKPSKNLFNSLLLNFSLLRNLIKLLRANNIDLVIGFITMANVLTILSAKFLKIPCIVSERNNPYIDATPGFWKLCRKYTYPLANSLVVQTKLIKEFYSGLVDNDKIAVLPNPISPLLSDQRNFDADKENIILNVGKLHDQKNQTLLIKAFNDIEYGDWKLYIIGEGQNRSILENLISELGLRDNVFLLGRKNNIHDYYNKAKVFAFTSNYEGFPNALIEAMHFGLPCVSTDCPTGPSELITNGENGYLVPMDNKEELAKRLQLLISDAEIRTNFSSKSLNATKDFNISTVLEKWENVIEYTLNNKK</sequence>
<gene>
    <name evidence="3" type="ORF">PY091_14020</name>
</gene>
<evidence type="ECO:0000313" key="4">
    <source>
        <dbReference type="Proteomes" id="UP001217083"/>
    </source>
</evidence>
<dbReference type="EMBL" id="JARFVA010000005">
    <property type="protein sequence ID" value="MDF0708338.1"/>
    <property type="molecule type" value="Genomic_DNA"/>
</dbReference>
<dbReference type="CDD" id="cd03820">
    <property type="entry name" value="GT4_AmsD-like"/>
    <property type="match status" value="1"/>
</dbReference>
<evidence type="ECO:0000259" key="1">
    <source>
        <dbReference type="Pfam" id="PF00534"/>
    </source>
</evidence>
<dbReference type="RefSeq" id="WP_275650285.1">
    <property type="nucleotide sequence ID" value="NZ_JARFVA010000005.1"/>
</dbReference>
<proteinExistence type="predicted"/>
<name>A0ABT5XR11_9FLAO</name>
<dbReference type="PANTHER" id="PTHR12526:SF630">
    <property type="entry name" value="GLYCOSYLTRANSFERASE"/>
    <property type="match status" value="1"/>
</dbReference>
<dbReference type="InterPro" id="IPR028098">
    <property type="entry name" value="Glyco_trans_4-like_N"/>
</dbReference>
<keyword evidence="4" id="KW-1185">Reference proteome</keyword>
<accession>A0ABT5XR11</accession>
<dbReference type="Gene3D" id="3.40.50.2000">
    <property type="entry name" value="Glycogen Phosphorylase B"/>
    <property type="match status" value="2"/>
</dbReference>
<evidence type="ECO:0000313" key="3">
    <source>
        <dbReference type="EMBL" id="MDF0708338.1"/>
    </source>
</evidence>
<dbReference type="SUPFAM" id="SSF53756">
    <property type="entry name" value="UDP-Glycosyltransferase/glycogen phosphorylase"/>
    <property type="match status" value="1"/>
</dbReference>
<dbReference type="InterPro" id="IPR001296">
    <property type="entry name" value="Glyco_trans_1"/>
</dbReference>
<dbReference type="Pfam" id="PF13439">
    <property type="entry name" value="Glyco_transf_4"/>
    <property type="match status" value="1"/>
</dbReference>
<feature type="domain" description="Glycosyltransferase subfamily 4-like N-terminal" evidence="2">
    <location>
        <begin position="17"/>
        <end position="176"/>
    </location>
</feature>
<dbReference type="PANTHER" id="PTHR12526">
    <property type="entry name" value="GLYCOSYLTRANSFERASE"/>
    <property type="match status" value="1"/>
</dbReference>
<protein>
    <submittedName>
        <fullName evidence="3">Glycosyltransferase family 4 protein</fullName>
    </submittedName>
</protein>
<dbReference type="Pfam" id="PF00534">
    <property type="entry name" value="Glycos_transf_1"/>
    <property type="match status" value="1"/>
</dbReference>
<dbReference type="Proteomes" id="UP001217083">
    <property type="component" value="Unassembled WGS sequence"/>
</dbReference>
<evidence type="ECO:0000259" key="2">
    <source>
        <dbReference type="Pfam" id="PF13439"/>
    </source>
</evidence>
<comment type="caution">
    <text evidence="3">The sequence shown here is derived from an EMBL/GenBank/DDBJ whole genome shotgun (WGS) entry which is preliminary data.</text>
</comment>
<reference evidence="3 4" key="1">
    <citation type="submission" date="2023-03" db="EMBL/GenBank/DDBJ databases">
        <title>Muricauda XX sp. nov. and Muricauda XXX sp. nov., two novel species isolated from Okinawa Trough.</title>
        <authorList>
            <person name="Cao W."/>
            <person name="Deng X."/>
        </authorList>
    </citation>
    <scope>NUCLEOTIDE SEQUENCE [LARGE SCALE GENOMIC DNA]</scope>
    <source>
        <strain evidence="3 4">81s02</strain>
    </source>
</reference>
<organism evidence="3 4">
    <name type="scientific">Flagellimonas okinawensis</name>
    <dbReference type="NCBI Taxonomy" id="3031324"/>
    <lineage>
        <taxon>Bacteria</taxon>
        <taxon>Pseudomonadati</taxon>
        <taxon>Bacteroidota</taxon>
        <taxon>Flavobacteriia</taxon>
        <taxon>Flavobacteriales</taxon>
        <taxon>Flavobacteriaceae</taxon>
        <taxon>Flagellimonas</taxon>
    </lineage>
</organism>